<proteinExistence type="predicted"/>
<dbReference type="PANTHER" id="PTHR38436">
    <property type="entry name" value="POLYKETIDE CYCLASE SNOAL-LIKE DOMAIN"/>
    <property type="match status" value="1"/>
</dbReference>
<evidence type="ECO:0000313" key="2">
    <source>
        <dbReference type="Proteomes" id="UP000185596"/>
    </source>
</evidence>
<gene>
    <name evidence="1" type="ORF">BU204_28650</name>
</gene>
<evidence type="ECO:0000313" key="1">
    <source>
        <dbReference type="EMBL" id="OLF12608.1"/>
    </source>
</evidence>
<dbReference type="InterPro" id="IPR032710">
    <property type="entry name" value="NTF2-like_dom_sf"/>
</dbReference>
<dbReference type="RefSeq" id="WP_075128883.1">
    <property type="nucleotide sequence ID" value="NZ_MSIE01000059.1"/>
</dbReference>
<evidence type="ECO:0008006" key="3">
    <source>
        <dbReference type="Google" id="ProtNLM"/>
    </source>
</evidence>
<dbReference type="Pfam" id="PF07366">
    <property type="entry name" value="SnoaL"/>
    <property type="match status" value="1"/>
</dbReference>
<accession>A0A1Q8CE05</accession>
<dbReference type="PANTHER" id="PTHR38436:SF1">
    <property type="entry name" value="ESTER CYCLASE"/>
    <property type="match status" value="1"/>
</dbReference>
<dbReference type="STRING" id="1912961.BU204_28650"/>
<dbReference type="AlphaFoldDB" id="A0A1Q8CE05"/>
<dbReference type="SUPFAM" id="SSF54427">
    <property type="entry name" value="NTF2-like"/>
    <property type="match status" value="1"/>
</dbReference>
<name>A0A1Q8CE05_9PSEU</name>
<dbReference type="OrthoDB" id="9810441at2"/>
<protein>
    <recommendedName>
        <fullName evidence="3">Ester cyclase</fullName>
    </recommendedName>
</protein>
<reference evidence="1 2" key="1">
    <citation type="submission" date="2016-12" db="EMBL/GenBank/DDBJ databases">
        <title>The draft genome sequence of Actinophytocola sp. 11-183.</title>
        <authorList>
            <person name="Wang W."/>
            <person name="Yuan L."/>
        </authorList>
    </citation>
    <scope>NUCLEOTIDE SEQUENCE [LARGE SCALE GENOMIC DNA]</scope>
    <source>
        <strain evidence="1 2">11-183</strain>
    </source>
</reference>
<organism evidence="1 2">
    <name type="scientific">Actinophytocola xanthii</name>
    <dbReference type="NCBI Taxonomy" id="1912961"/>
    <lineage>
        <taxon>Bacteria</taxon>
        <taxon>Bacillati</taxon>
        <taxon>Actinomycetota</taxon>
        <taxon>Actinomycetes</taxon>
        <taxon>Pseudonocardiales</taxon>
        <taxon>Pseudonocardiaceae</taxon>
    </lineage>
</organism>
<sequence length="136" mass="15659">MSDVRGDDHGQELESFYRRYNQCCNAHEFERLGEFVGEPVEVNGQARSLDEYISNLRAVVAAFPDYRWDLRHLLVDGCWISAHFEDTGTHRGTFLGVPATGRAVRTQEFALYRMHEGAIVEVWVTADDLRLLDQLR</sequence>
<dbReference type="InterPro" id="IPR009959">
    <property type="entry name" value="Cyclase_SnoaL-like"/>
</dbReference>
<dbReference type="EMBL" id="MSIE01000059">
    <property type="protein sequence ID" value="OLF12608.1"/>
    <property type="molecule type" value="Genomic_DNA"/>
</dbReference>
<dbReference type="Gene3D" id="3.10.450.50">
    <property type="match status" value="1"/>
</dbReference>
<keyword evidence="2" id="KW-1185">Reference proteome</keyword>
<dbReference type="Proteomes" id="UP000185596">
    <property type="component" value="Unassembled WGS sequence"/>
</dbReference>
<comment type="caution">
    <text evidence="1">The sequence shown here is derived from an EMBL/GenBank/DDBJ whole genome shotgun (WGS) entry which is preliminary data.</text>
</comment>
<dbReference type="GO" id="GO:0030638">
    <property type="term" value="P:polyketide metabolic process"/>
    <property type="evidence" value="ECO:0007669"/>
    <property type="project" value="InterPro"/>
</dbReference>